<dbReference type="Gene3D" id="1.10.238.10">
    <property type="entry name" value="EF-hand"/>
    <property type="match status" value="1"/>
</dbReference>
<dbReference type="AlphaFoldDB" id="A0A7R8Z4A2"/>
<sequence length="216" mass="23710">MASNGQLQQLFRACDSSGRGYIGRDEFRELCTGFDIPPRDADVIFRDLDHDGDGRVSLDDFAWGFRDFLSGSGTSRRASVHQGEEIARQASTAWASLIAGVGQDTVHHFLNTREWDYAHCAWESNPPLLVRTSGDTHVLAHALVTVQASTGALKRLTARMVRPRPAGPKPQEPRPEGPEPQEPGPHHAANAITRQRLNSLPHRVQPISGPPLRSSS</sequence>
<dbReference type="EMBL" id="OA564757">
    <property type="protein sequence ID" value="CAD7195450.1"/>
    <property type="molecule type" value="Genomic_DNA"/>
</dbReference>
<dbReference type="CDD" id="cd00051">
    <property type="entry name" value="EFh"/>
    <property type="match status" value="1"/>
</dbReference>
<evidence type="ECO:0000313" key="4">
    <source>
        <dbReference type="EMBL" id="CAD7195450.1"/>
    </source>
</evidence>
<dbReference type="SUPFAM" id="SSF47473">
    <property type="entry name" value="EF-hand"/>
    <property type="match status" value="1"/>
</dbReference>
<gene>
    <name evidence="4" type="ORF">TDIB3V08_LOCUS1834</name>
</gene>
<feature type="region of interest" description="Disordered" evidence="2">
    <location>
        <begin position="159"/>
        <end position="216"/>
    </location>
</feature>
<keyword evidence="1" id="KW-0106">Calcium</keyword>
<organism evidence="4">
    <name type="scientific">Timema douglasi</name>
    <name type="common">Walking stick</name>
    <dbReference type="NCBI Taxonomy" id="61478"/>
    <lineage>
        <taxon>Eukaryota</taxon>
        <taxon>Metazoa</taxon>
        <taxon>Ecdysozoa</taxon>
        <taxon>Arthropoda</taxon>
        <taxon>Hexapoda</taxon>
        <taxon>Insecta</taxon>
        <taxon>Pterygota</taxon>
        <taxon>Neoptera</taxon>
        <taxon>Polyneoptera</taxon>
        <taxon>Phasmatodea</taxon>
        <taxon>Timematodea</taxon>
        <taxon>Timematoidea</taxon>
        <taxon>Timematidae</taxon>
        <taxon>Timema</taxon>
    </lineage>
</organism>
<dbReference type="PROSITE" id="PS50222">
    <property type="entry name" value="EF_HAND_2"/>
    <property type="match status" value="1"/>
</dbReference>
<protein>
    <recommendedName>
        <fullName evidence="3">EF-hand domain-containing protein</fullName>
    </recommendedName>
</protein>
<dbReference type="PROSITE" id="PS00018">
    <property type="entry name" value="EF_HAND_1"/>
    <property type="match status" value="1"/>
</dbReference>
<dbReference type="InterPro" id="IPR002048">
    <property type="entry name" value="EF_hand_dom"/>
</dbReference>
<evidence type="ECO:0000256" key="1">
    <source>
        <dbReference type="ARBA" id="ARBA00022837"/>
    </source>
</evidence>
<evidence type="ECO:0000256" key="2">
    <source>
        <dbReference type="SAM" id="MobiDB-lite"/>
    </source>
</evidence>
<feature type="domain" description="EF-hand" evidence="3">
    <location>
        <begin position="36"/>
        <end position="71"/>
    </location>
</feature>
<proteinExistence type="predicted"/>
<evidence type="ECO:0000259" key="3">
    <source>
        <dbReference type="PROSITE" id="PS50222"/>
    </source>
</evidence>
<dbReference type="InterPro" id="IPR018247">
    <property type="entry name" value="EF_Hand_1_Ca_BS"/>
</dbReference>
<accession>A0A7R8Z4A2</accession>
<dbReference type="Pfam" id="PF13499">
    <property type="entry name" value="EF-hand_7"/>
    <property type="match status" value="1"/>
</dbReference>
<name>A0A7R8Z4A2_TIMDO</name>
<dbReference type="SMART" id="SM00054">
    <property type="entry name" value="EFh"/>
    <property type="match status" value="2"/>
</dbReference>
<dbReference type="InterPro" id="IPR011992">
    <property type="entry name" value="EF-hand-dom_pair"/>
</dbReference>
<dbReference type="GO" id="GO:0005509">
    <property type="term" value="F:calcium ion binding"/>
    <property type="evidence" value="ECO:0007669"/>
    <property type="project" value="InterPro"/>
</dbReference>
<reference evidence="4" key="1">
    <citation type="submission" date="2020-11" db="EMBL/GenBank/DDBJ databases">
        <authorList>
            <person name="Tran Van P."/>
        </authorList>
    </citation>
    <scope>NUCLEOTIDE SEQUENCE</scope>
</reference>